<dbReference type="AlphaFoldDB" id="A0AAP3ZZB4"/>
<evidence type="ECO:0000313" key="2">
    <source>
        <dbReference type="Proteomes" id="UP001229409"/>
    </source>
</evidence>
<reference evidence="1" key="1">
    <citation type="submission" date="2023-04" db="EMBL/GenBank/DDBJ databases">
        <title>Uncovering the Secrets of Slow-Growing Bacteria in Tropical Savanna Soil through Cultivation and Genomic Analysis.</title>
        <authorList>
            <person name="Goncalves O.S."/>
            <person name="Santana M.F."/>
        </authorList>
    </citation>
    <scope>NUCLEOTIDE SEQUENCE</scope>
    <source>
        <strain evidence="1">ANTI</strain>
    </source>
</reference>
<protein>
    <submittedName>
        <fullName evidence="1">Uncharacterized protein</fullName>
    </submittedName>
</protein>
<dbReference type="Proteomes" id="UP001229409">
    <property type="component" value="Unassembled WGS sequence"/>
</dbReference>
<proteinExistence type="predicted"/>
<comment type="caution">
    <text evidence="1">The sequence shown here is derived from an EMBL/GenBank/DDBJ whole genome shotgun (WGS) entry which is preliminary data.</text>
</comment>
<sequence>MRSPIANSDGNRTFNTLTSKPEFHINRNKRAVTVLVRGIYGNAILEKGIAKAAPDDVFHAEIGKAIALRRALGLTVPSEYMDAPKPDDLRKGHIVLSPAGQEKTVHAVRPTHRAATGYRFSSPEIGFTYLLANGFEYWTRIKEYAIIDDTDVDYSVGGTEGAAA</sequence>
<dbReference type="RefSeq" id="WP_279834838.1">
    <property type="nucleotide sequence ID" value="NZ_JARVWT010000006.1"/>
</dbReference>
<organism evidence="1 2">
    <name type="scientific">Paenibacillus polymyxa</name>
    <name type="common">Bacillus polymyxa</name>
    <dbReference type="NCBI Taxonomy" id="1406"/>
    <lineage>
        <taxon>Bacteria</taxon>
        <taxon>Bacillati</taxon>
        <taxon>Bacillota</taxon>
        <taxon>Bacilli</taxon>
        <taxon>Bacillales</taxon>
        <taxon>Paenibacillaceae</taxon>
        <taxon>Paenibacillus</taxon>
    </lineage>
</organism>
<evidence type="ECO:0000313" key="1">
    <source>
        <dbReference type="EMBL" id="MDH2332472.1"/>
    </source>
</evidence>
<dbReference type="EMBL" id="JARVWT010000006">
    <property type="protein sequence ID" value="MDH2332472.1"/>
    <property type="molecule type" value="Genomic_DNA"/>
</dbReference>
<accession>A0AAP3ZZB4</accession>
<gene>
    <name evidence="1" type="ORF">QDS18_16555</name>
</gene>
<name>A0AAP3ZZB4_PAEPO</name>